<accession>A0A378WEJ8</accession>
<dbReference type="EMBL" id="UGQY01000006">
    <property type="protein sequence ID" value="SUA31494.1"/>
    <property type="molecule type" value="Genomic_DNA"/>
</dbReference>
<evidence type="ECO:0000313" key="2">
    <source>
        <dbReference type="Proteomes" id="UP000255389"/>
    </source>
</evidence>
<dbReference type="Proteomes" id="UP000255389">
    <property type="component" value="Unassembled WGS sequence"/>
</dbReference>
<dbReference type="AlphaFoldDB" id="A0A378WEJ8"/>
<proteinExistence type="predicted"/>
<name>A0A378WEJ8_MYCFO</name>
<evidence type="ECO:0008006" key="3">
    <source>
        <dbReference type="Google" id="ProtNLM"/>
    </source>
</evidence>
<sequence length="157" mass="17408">MQAMGFQGFLPFSALSAAVVPTRPGVYCVVRTITTGEPTFLPRSPAGHFKGKDPTAPVAELKQLWVTGSEVIYIGKAQGGARRDRGLWSRLKEYRDFGAGRPAPHSGGRRIWQLADSAELLVGWMVTTDIQAPLIERRLLDEFKRDHSGRLPYANMR</sequence>
<gene>
    <name evidence="1" type="ORF">NCTC1542_06849</name>
</gene>
<reference evidence="1 2" key="1">
    <citation type="submission" date="2018-06" db="EMBL/GenBank/DDBJ databases">
        <authorList>
            <consortium name="Pathogen Informatics"/>
            <person name="Doyle S."/>
        </authorList>
    </citation>
    <scope>NUCLEOTIDE SEQUENCE [LARGE SCALE GENOMIC DNA]</scope>
    <source>
        <strain evidence="1 2">NCTC1542</strain>
    </source>
</reference>
<protein>
    <recommendedName>
        <fullName evidence="3">GIY-YIG domain-containing protein</fullName>
    </recommendedName>
</protein>
<organism evidence="1 2">
    <name type="scientific">Mycolicibacterium fortuitum</name>
    <name type="common">Mycobacterium fortuitum</name>
    <dbReference type="NCBI Taxonomy" id="1766"/>
    <lineage>
        <taxon>Bacteria</taxon>
        <taxon>Bacillati</taxon>
        <taxon>Actinomycetota</taxon>
        <taxon>Actinomycetes</taxon>
        <taxon>Mycobacteriales</taxon>
        <taxon>Mycobacteriaceae</taxon>
        <taxon>Mycolicibacterium</taxon>
    </lineage>
</organism>
<evidence type="ECO:0000313" key="1">
    <source>
        <dbReference type="EMBL" id="SUA31494.1"/>
    </source>
</evidence>